<evidence type="ECO:0000256" key="3">
    <source>
        <dbReference type="ARBA" id="ARBA00023163"/>
    </source>
</evidence>
<dbReference type="InterPro" id="IPR036390">
    <property type="entry name" value="WH_DNA-bd_sf"/>
</dbReference>
<dbReference type="EMBL" id="CP158484">
    <property type="protein sequence ID" value="XBY57427.1"/>
    <property type="molecule type" value="Genomic_DNA"/>
</dbReference>
<name>A0AAU7XIB5_9GAMM</name>
<dbReference type="InterPro" id="IPR036388">
    <property type="entry name" value="WH-like_DNA-bd_sf"/>
</dbReference>
<dbReference type="RefSeq" id="WP_350359399.1">
    <property type="nucleotide sequence ID" value="NZ_CP158484.1"/>
</dbReference>
<keyword evidence="3" id="KW-0804">Transcription</keyword>
<organism evidence="5">
    <name type="scientific">Vreelandella sp. SM1641</name>
    <dbReference type="NCBI Taxonomy" id="3126101"/>
    <lineage>
        <taxon>Bacteria</taxon>
        <taxon>Pseudomonadati</taxon>
        <taxon>Pseudomonadota</taxon>
        <taxon>Gammaproteobacteria</taxon>
        <taxon>Oceanospirillales</taxon>
        <taxon>Halomonadaceae</taxon>
        <taxon>Vreelandella</taxon>
    </lineage>
</organism>
<dbReference type="PROSITE" id="PS50931">
    <property type="entry name" value="HTH_LYSR"/>
    <property type="match status" value="1"/>
</dbReference>
<dbReference type="AlphaFoldDB" id="A0AAU7XIB5"/>
<sequence length="79" mass="8970">MTDLIILRDFLVLCETKSFSRTAEHRHVSVSGLSRRIQGLEDWAGTALFERRKGELALTEAGYELQKIAFESLPVFLDS</sequence>
<dbReference type="KEGG" id="vrs:V8F66_14105"/>
<accession>A0AAU7XIB5</accession>
<protein>
    <submittedName>
        <fullName evidence="5">LysR family transcriptional regulator</fullName>
    </submittedName>
</protein>
<dbReference type="GO" id="GO:0000976">
    <property type="term" value="F:transcription cis-regulatory region binding"/>
    <property type="evidence" value="ECO:0007669"/>
    <property type="project" value="TreeGrafter"/>
</dbReference>
<feature type="domain" description="HTH lysR-type" evidence="4">
    <location>
        <begin position="1"/>
        <end position="59"/>
    </location>
</feature>
<keyword evidence="2" id="KW-0805">Transcription regulation</keyword>
<evidence type="ECO:0000256" key="2">
    <source>
        <dbReference type="ARBA" id="ARBA00023015"/>
    </source>
</evidence>
<dbReference type="Pfam" id="PF00126">
    <property type="entry name" value="HTH_1"/>
    <property type="match status" value="1"/>
</dbReference>
<comment type="similarity">
    <text evidence="1">Belongs to the LysR transcriptional regulatory family.</text>
</comment>
<dbReference type="InterPro" id="IPR000847">
    <property type="entry name" value="LysR_HTH_N"/>
</dbReference>
<evidence type="ECO:0000313" key="5">
    <source>
        <dbReference type="EMBL" id="XBY57427.1"/>
    </source>
</evidence>
<dbReference type="GO" id="GO:0003700">
    <property type="term" value="F:DNA-binding transcription factor activity"/>
    <property type="evidence" value="ECO:0007669"/>
    <property type="project" value="InterPro"/>
</dbReference>
<dbReference type="PANTHER" id="PTHR30126">
    <property type="entry name" value="HTH-TYPE TRANSCRIPTIONAL REGULATOR"/>
    <property type="match status" value="1"/>
</dbReference>
<gene>
    <name evidence="5" type="ORF">V8F66_14105</name>
</gene>
<dbReference type="PANTHER" id="PTHR30126:SF2">
    <property type="entry name" value="HTH-TYPE TRANSCRIPTIONAL REGULATOR YJIE"/>
    <property type="match status" value="1"/>
</dbReference>
<dbReference type="Gene3D" id="1.10.10.10">
    <property type="entry name" value="Winged helix-like DNA-binding domain superfamily/Winged helix DNA-binding domain"/>
    <property type="match status" value="1"/>
</dbReference>
<dbReference type="SUPFAM" id="SSF46785">
    <property type="entry name" value="Winged helix' DNA-binding domain"/>
    <property type="match status" value="1"/>
</dbReference>
<evidence type="ECO:0000256" key="1">
    <source>
        <dbReference type="ARBA" id="ARBA00009437"/>
    </source>
</evidence>
<reference evidence="5" key="1">
    <citation type="submission" date="2024-02" db="EMBL/GenBank/DDBJ databases">
        <title>Complete genome sequence of Vreelandella sp. SM1641, a marine exopolysaccharide-producing bacterium isolated from deep-sea hydrothermal sediment of the southwest Indian Ocean.</title>
        <authorList>
            <person name="Zhu H."/>
            <person name="Sun M."/>
        </authorList>
    </citation>
    <scope>NUCLEOTIDE SEQUENCE</scope>
    <source>
        <strain evidence="5">SM1641</strain>
    </source>
</reference>
<evidence type="ECO:0000259" key="4">
    <source>
        <dbReference type="PROSITE" id="PS50931"/>
    </source>
</evidence>
<proteinExistence type="inferred from homology"/>